<sequence length="49" mass="5422">MRGNCIAIDAAKSQESLLLFHEIVTQPTAARNDGFSMYPRNNAVSLLQE</sequence>
<dbReference type="EMBL" id="CP002428">
    <property type="protein sequence ID" value="AEV91899.1"/>
    <property type="molecule type" value="Genomic_DNA"/>
</dbReference>
<gene>
    <name evidence="1" type="ordered locus">Rsl_279</name>
</gene>
<evidence type="ECO:0000313" key="2">
    <source>
        <dbReference type="Proteomes" id="UP000005443"/>
    </source>
</evidence>
<dbReference type="Proteomes" id="UP000005443">
    <property type="component" value="Chromosome"/>
</dbReference>
<name>A0ABM5MNY9_RICS1</name>
<evidence type="ECO:0000313" key="1">
    <source>
        <dbReference type="EMBL" id="AEV91899.1"/>
    </source>
</evidence>
<accession>A0ABM5MNY9</accession>
<organism evidence="1 2">
    <name type="scientific">Rickettsia slovaca (strain 13-B)</name>
    <dbReference type="NCBI Taxonomy" id="941638"/>
    <lineage>
        <taxon>Bacteria</taxon>
        <taxon>Pseudomonadati</taxon>
        <taxon>Pseudomonadota</taxon>
        <taxon>Alphaproteobacteria</taxon>
        <taxon>Rickettsiales</taxon>
        <taxon>Rickettsiaceae</taxon>
        <taxon>Rickettsieae</taxon>
        <taxon>Rickettsia</taxon>
        <taxon>spotted fever group</taxon>
    </lineage>
</organism>
<protein>
    <submittedName>
        <fullName evidence="1">Uncharacterized protein</fullName>
    </submittedName>
</protein>
<proteinExistence type="predicted"/>
<reference evidence="1 2" key="1">
    <citation type="journal article" date="2012" name="J. Bacteriol.">
        <title>Complete genome sequence of Rickettsia slovaca, the agent of tick-borne lymphadenitis.</title>
        <authorList>
            <person name="Fournier P.E."/>
            <person name="El Karkouri K."/>
            <person name="Robert C."/>
            <person name="Medigue C."/>
            <person name="Raoult D."/>
        </authorList>
    </citation>
    <scope>NUCLEOTIDE SEQUENCE [LARGE SCALE GENOMIC DNA]</scope>
    <source>
        <strain evidence="1 2">13-B</strain>
    </source>
</reference>
<keyword evidence="2" id="KW-1185">Reference proteome</keyword>